<dbReference type="RefSeq" id="WP_078348243.1">
    <property type="nucleotide sequence ID" value="NZ_MBTF01000012.1"/>
</dbReference>
<keyword evidence="1" id="KW-1133">Transmembrane helix</keyword>
<dbReference type="SUPFAM" id="SSF63829">
    <property type="entry name" value="Calcium-dependent phosphotriesterase"/>
    <property type="match status" value="1"/>
</dbReference>
<dbReference type="OrthoDB" id="304912at2"/>
<dbReference type="EMBL" id="MBTF01000012">
    <property type="protein sequence ID" value="OOQ59512.1"/>
    <property type="molecule type" value="Genomic_DNA"/>
</dbReference>
<organism evidence="2 3">
    <name type="scientific">Mucilaginibacter pedocola</name>
    <dbReference type="NCBI Taxonomy" id="1792845"/>
    <lineage>
        <taxon>Bacteria</taxon>
        <taxon>Pseudomonadati</taxon>
        <taxon>Bacteroidota</taxon>
        <taxon>Sphingobacteriia</taxon>
        <taxon>Sphingobacteriales</taxon>
        <taxon>Sphingobacteriaceae</taxon>
        <taxon>Mucilaginibacter</taxon>
    </lineage>
</organism>
<protein>
    <recommendedName>
        <fullName evidence="4">Aryl sulfotransferase</fullName>
    </recommendedName>
</protein>
<dbReference type="Pfam" id="PF05935">
    <property type="entry name" value="Arylsulfotrans"/>
    <property type="match status" value="1"/>
</dbReference>
<keyword evidence="3" id="KW-1185">Reference proteome</keyword>
<name>A0A1S9PF03_9SPHI</name>
<proteinExistence type="predicted"/>
<keyword evidence="1" id="KW-0472">Membrane</keyword>
<dbReference type="STRING" id="1792845.BC343_04870"/>
<evidence type="ECO:0008006" key="4">
    <source>
        <dbReference type="Google" id="ProtNLM"/>
    </source>
</evidence>
<dbReference type="GO" id="GO:0004062">
    <property type="term" value="F:aryl sulfotransferase activity"/>
    <property type="evidence" value="ECO:0007669"/>
    <property type="project" value="InterPro"/>
</dbReference>
<gene>
    <name evidence="2" type="ORF">BC343_04870</name>
</gene>
<accession>A0A1S9PF03</accession>
<dbReference type="PANTHER" id="PTHR35340:SF5">
    <property type="entry name" value="ASST-DOMAIN-CONTAINING PROTEIN"/>
    <property type="match status" value="1"/>
</dbReference>
<sequence>MRKTYKIILLIATGFVLVAILLFLENPVSNLLFPLKIKTVQLVNLPANRLRFRVVVTTNKKATVYLKYWSRGAKDTLYSDASRDSLHHTLNVTNTVAKTDYTFEVFAQQGKDTVSSNRYHFETKPIYQATPYFDLISMDPSIEKEMKGKYFLTQILTQPGSMVIINHKGDIVWYEPFSKGVKVTNWTPYHTVLSIVGAEKIPSSGGDEIIETALSGKTVRHLKLGKDGMDKMVHHEVRYDKDGNLYALTFDKKVFDLTKAKGLARDTVHGDGIVVFDKANRKIWEWSMLDHLDPLDDPLILKHKKDWVHANSLFKDTDGNFLISYRDLNQVWKVEYKTGKVLWKLGAGGDFPLKPNELFYSQHAVHFNAAHNLVMLDNGTKTGISREITFKVDEANKKAEALSIIALPKEYYTTAKGNAYEFAGDKMLFCLTDPRNFLVTDKAGKVLWKVAVGGDPYRLEEITGFSFNKPQINDNN</sequence>
<dbReference type="PANTHER" id="PTHR35340">
    <property type="entry name" value="PQQ ENZYME REPEAT PROTEIN-RELATED"/>
    <property type="match status" value="1"/>
</dbReference>
<evidence type="ECO:0000313" key="3">
    <source>
        <dbReference type="Proteomes" id="UP000189739"/>
    </source>
</evidence>
<dbReference type="AlphaFoldDB" id="A0A1S9PF03"/>
<feature type="transmembrane region" description="Helical" evidence="1">
    <location>
        <begin position="7"/>
        <end position="24"/>
    </location>
</feature>
<evidence type="ECO:0000313" key="2">
    <source>
        <dbReference type="EMBL" id="OOQ59512.1"/>
    </source>
</evidence>
<keyword evidence="1" id="KW-0812">Transmembrane</keyword>
<dbReference type="InterPro" id="IPR053143">
    <property type="entry name" value="Arylsulfate_ST"/>
</dbReference>
<dbReference type="Proteomes" id="UP000189739">
    <property type="component" value="Unassembled WGS sequence"/>
</dbReference>
<dbReference type="InterPro" id="IPR010262">
    <property type="entry name" value="Arylsulfotransferase_bact"/>
</dbReference>
<evidence type="ECO:0000256" key="1">
    <source>
        <dbReference type="SAM" id="Phobius"/>
    </source>
</evidence>
<comment type="caution">
    <text evidence="2">The sequence shown here is derived from an EMBL/GenBank/DDBJ whole genome shotgun (WGS) entry which is preliminary data.</text>
</comment>
<reference evidence="2 3" key="1">
    <citation type="submission" date="2016-07" db="EMBL/GenBank/DDBJ databases">
        <title>Genomic analysis of zinc-resistant bacterium Mucilaginibacter pedocola TBZ30.</title>
        <authorList>
            <person name="Huang J."/>
            <person name="Tang J."/>
        </authorList>
    </citation>
    <scope>NUCLEOTIDE SEQUENCE [LARGE SCALE GENOMIC DNA]</scope>
    <source>
        <strain evidence="2 3">TBZ30</strain>
    </source>
</reference>